<dbReference type="Proteomes" id="UP000383932">
    <property type="component" value="Unassembled WGS sequence"/>
</dbReference>
<comment type="caution">
    <text evidence="4">The sequence shown here is derived from an EMBL/GenBank/DDBJ whole genome shotgun (WGS) entry which is preliminary data.</text>
</comment>
<feature type="domain" description="Protein CPL1-like" evidence="3">
    <location>
        <begin position="492"/>
        <end position="551"/>
    </location>
</feature>
<dbReference type="InterPro" id="IPR009030">
    <property type="entry name" value="Growth_fac_rcpt_cys_sf"/>
</dbReference>
<feature type="domain" description="Tyrosine-protein kinase ephrin type A/B receptor-like" evidence="2">
    <location>
        <begin position="192"/>
        <end position="233"/>
    </location>
</feature>
<dbReference type="OrthoDB" id="439917at2759"/>
<feature type="compositionally biased region" description="Low complexity" evidence="1">
    <location>
        <begin position="446"/>
        <end position="460"/>
    </location>
</feature>
<dbReference type="PANTHER" id="PTHR46967">
    <property type="entry name" value="INSULIN-LIKE GROWTH FACTOR BINDING PROTEIN,N-TERMINAL"/>
    <property type="match status" value="1"/>
</dbReference>
<dbReference type="InterPro" id="IPR048661">
    <property type="entry name" value="CPL1-like"/>
</dbReference>
<proteinExistence type="predicted"/>
<reference evidence="4 5" key="1">
    <citation type="journal article" date="2019" name="Fungal Biol. Biotechnol.">
        <title>Draft genome sequence of fastidious pathogen Ceratobasidium theobromae, which causes vascular-streak dieback in Theobroma cacao.</title>
        <authorList>
            <person name="Ali S.S."/>
            <person name="Asman A."/>
            <person name="Shao J."/>
            <person name="Firmansyah A.P."/>
            <person name="Susilo A.W."/>
            <person name="Rosmana A."/>
            <person name="McMahon P."/>
            <person name="Junaid M."/>
            <person name="Guest D."/>
            <person name="Kheng T.Y."/>
            <person name="Meinhardt L.W."/>
            <person name="Bailey B.A."/>
        </authorList>
    </citation>
    <scope>NUCLEOTIDE SEQUENCE [LARGE SCALE GENOMIC DNA]</scope>
    <source>
        <strain evidence="4 5">CT2</strain>
    </source>
</reference>
<evidence type="ECO:0000259" key="2">
    <source>
        <dbReference type="Pfam" id="PF07699"/>
    </source>
</evidence>
<dbReference type="InterPro" id="IPR006212">
    <property type="entry name" value="Furin_repeat"/>
</dbReference>
<evidence type="ECO:0000313" key="4">
    <source>
        <dbReference type="EMBL" id="KAB5593243.1"/>
    </source>
</evidence>
<evidence type="ECO:0000256" key="1">
    <source>
        <dbReference type="SAM" id="MobiDB-lite"/>
    </source>
</evidence>
<dbReference type="PANTHER" id="PTHR46967:SF2">
    <property type="entry name" value="SUSHI, VON WILLEBRAND FACTOR TYPE A, EGF AND PENTRAXIN DOMAIN-CONTAINING PROTEIN 1-LIKE"/>
    <property type="match status" value="1"/>
</dbReference>
<evidence type="ECO:0000259" key="3">
    <source>
        <dbReference type="Pfam" id="PF21671"/>
    </source>
</evidence>
<sequence>MPVGSYTGQSTGIINKLTLPLFKMRFLSIAVFAGLLATSHVAANALEERDRNNNCRAGQGRDNRGNCVDCTPGNYGLGGSNSCQPCPAGSESGQAESSCTCKAGFYNGKGGKTTGESCNACPSGYYSNRGSGQCTKCPAGTYAQDGQCKQCPDGYRSDAGSASCTPRCGAGSYLANGGNGFGYGHCKSCDPGSYAHAGDSSCTKCSPGTYAKNGGAGDCNACPGGYTSDTGATECRPVRCPAGKYANGGNCSPCPGGTYSDANASSCTQCPRDTYAPGGSPSCTRCPRNTNAMPGASQCSTTCKAGQYLNGRNCDNCPAGTYSQAGATSCTDCPEDTYSRDGASSCTQCPSGKGCGSRSRGPEQCVDKCPDGQVSQNGHCRNCPAGSYANGNQCSDCPAGSVSRPGSKSCTQCPGGSVPSNNKKDCYQCPRNTYSDGDHCSSCPGGKTSSPGSSSCNPEPSGRPRTYYRSEPDCKGQGMQRCDILYGSGGTECVNVLTTLDSCGGCVGPEGDYSSKYTGRDCGAIPNVDKVQCKKGHCEIKSCRPGFEPHNGECVAKQGYYGKNGTSYKRGLAAHHHQDSIF</sequence>
<dbReference type="SUPFAM" id="SSF57184">
    <property type="entry name" value="Growth factor receptor domain"/>
    <property type="match status" value="3"/>
</dbReference>
<dbReference type="Pfam" id="PF07699">
    <property type="entry name" value="Ephrin_rec_like"/>
    <property type="match status" value="1"/>
</dbReference>
<dbReference type="AlphaFoldDB" id="A0A5N5QNV1"/>
<evidence type="ECO:0000313" key="5">
    <source>
        <dbReference type="Proteomes" id="UP000383932"/>
    </source>
</evidence>
<protein>
    <submittedName>
        <fullName evidence="4">Proprotein convertase subtilisin/kexin type 5</fullName>
    </submittedName>
</protein>
<dbReference type="Pfam" id="PF21671">
    <property type="entry name" value="CPL1-like"/>
    <property type="match status" value="1"/>
</dbReference>
<gene>
    <name evidence="4" type="ORF">CTheo_3325</name>
</gene>
<dbReference type="SMART" id="SM01411">
    <property type="entry name" value="Ephrin_rec_like"/>
    <property type="match status" value="8"/>
</dbReference>
<dbReference type="InterPro" id="IPR011641">
    <property type="entry name" value="Tyr-kin_ephrin_A/B_rcpt-like"/>
</dbReference>
<accession>A0A5N5QNV1</accession>
<dbReference type="Gene3D" id="2.10.50.10">
    <property type="entry name" value="Tumor Necrosis Factor Receptor, subunit A, domain 2"/>
    <property type="match status" value="6"/>
</dbReference>
<dbReference type="EMBL" id="SSOP01000042">
    <property type="protein sequence ID" value="KAB5593243.1"/>
    <property type="molecule type" value="Genomic_DNA"/>
</dbReference>
<keyword evidence="5" id="KW-1185">Reference proteome</keyword>
<feature type="region of interest" description="Disordered" evidence="1">
    <location>
        <begin position="446"/>
        <end position="472"/>
    </location>
</feature>
<name>A0A5N5QNV1_9AGAM</name>
<dbReference type="SMART" id="SM00261">
    <property type="entry name" value="FU"/>
    <property type="match status" value="4"/>
</dbReference>
<organism evidence="4 5">
    <name type="scientific">Ceratobasidium theobromae</name>
    <dbReference type="NCBI Taxonomy" id="1582974"/>
    <lineage>
        <taxon>Eukaryota</taxon>
        <taxon>Fungi</taxon>
        <taxon>Dikarya</taxon>
        <taxon>Basidiomycota</taxon>
        <taxon>Agaricomycotina</taxon>
        <taxon>Agaricomycetes</taxon>
        <taxon>Cantharellales</taxon>
        <taxon>Ceratobasidiaceae</taxon>
        <taxon>Ceratobasidium</taxon>
    </lineage>
</organism>